<accession>A0ACD3ADH5</accession>
<reference evidence="1 2" key="1">
    <citation type="journal article" date="2019" name="Nat. Ecol. Evol.">
        <title>Megaphylogeny resolves global patterns of mushroom evolution.</title>
        <authorList>
            <person name="Varga T."/>
            <person name="Krizsan K."/>
            <person name="Foldi C."/>
            <person name="Dima B."/>
            <person name="Sanchez-Garcia M."/>
            <person name="Sanchez-Ramirez S."/>
            <person name="Szollosi G.J."/>
            <person name="Szarkandi J.G."/>
            <person name="Papp V."/>
            <person name="Albert L."/>
            <person name="Andreopoulos W."/>
            <person name="Angelini C."/>
            <person name="Antonin V."/>
            <person name="Barry K.W."/>
            <person name="Bougher N.L."/>
            <person name="Buchanan P."/>
            <person name="Buyck B."/>
            <person name="Bense V."/>
            <person name="Catcheside P."/>
            <person name="Chovatia M."/>
            <person name="Cooper J."/>
            <person name="Damon W."/>
            <person name="Desjardin D."/>
            <person name="Finy P."/>
            <person name="Geml J."/>
            <person name="Haridas S."/>
            <person name="Hughes K."/>
            <person name="Justo A."/>
            <person name="Karasinski D."/>
            <person name="Kautmanova I."/>
            <person name="Kiss B."/>
            <person name="Kocsube S."/>
            <person name="Kotiranta H."/>
            <person name="LaButti K.M."/>
            <person name="Lechner B.E."/>
            <person name="Liimatainen K."/>
            <person name="Lipzen A."/>
            <person name="Lukacs Z."/>
            <person name="Mihaltcheva S."/>
            <person name="Morgado L.N."/>
            <person name="Niskanen T."/>
            <person name="Noordeloos M.E."/>
            <person name="Ohm R.A."/>
            <person name="Ortiz-Santana B."/>
            <person name="Ovrebo C."/>
            <person name="Racz N."/>
            <person name="Riley R."/>
            <person name="Savchenko A."/>
            <person name="Shiryaev A."/>
            <person name="Soop K."/>
            <person name="Spirin V."/>
            <person name="Szebenyi C."/>
            <person name="Tomsovsky M."/>
            <person name="Tulloss R.E."/>
            <person name="Uehling J."/>
            <person name="Grigoriev I.V."/>
            <person name="Vagvolgyi C."/>
            <person name="Papp T."/>
            <person name="Martin F.M."/>
            <person name="Miettinen O."/>
            <person name="Hibbett D.S."/>
            <person name="Nagy L.G."/>
        </authorList>
    </citation>
    <scope>NUCLEOTIDE SEQUENCE [LARGE SCALE GENOMIC DNA]</scope>
    <source>
        <strain evidence="1 2">NL-1719</strain>
    </source>
</reference>
<organism evidence="1 2">
    <name type="scientific">Pluteus cervinus</name>
    <dbReference type="NCBI Taxonomy" id="181527"/>
    <lineage>
        <taxon>Eukaryota</taxon>
        <taxon>Fungi</taxon>
        <taxon>Dikarya</taxon>
        <taxon>Basidiomycota</taxon>
        <taxon>Agaricomycotina</taxon>
        <taxon>Agaricomycetes</taxon>
        <taxon>Agaricomycetidae</taxon>
        <taxon>Agaricales</taxon>
        <taxon>Pluteineae</taxon>
        <taxon>Pluteaceae</taxon>
        <taxon>Pluteus</taxon>
    </lineage>
</organism>
<keyword evidence="2" id="KW-1185">Reference proteome</keyword>
<sequence>MDGAALLIGAENWFVFTFCANVDDVKIYALHLLMFRRDGHVPTGLAHIHREFLLASRHLLSDPQLTPQDRSFIGGSPPIGEVFPPAIKYYSIARHLPTLTSLARWFEIRCFGNPEPVKVAAYIEAPGLGSTKDVSMIRKGQTFDVVQAMWILTLEALPVTHKADDDKDEYVVKDTVSYVSFYRHPHHADEERFLDDTIQVRNAEEVIMLRSLSAEELMSGIISAHWIHVGKLVDGNYNNGLEQREYWREV</sequence>
<dbReference type="Proteomes" id="UP000308600">
    <property type="component" value="Unassembled WGS sequence"/>
</dbReference>
<protein>
    <submittedName>
        <fullName evidence="1">Uncharacterized protein</fullName>
    </submittedName>
</protein>
<name>A0ACD3ADH5_9AGAR</name>
<gene>
    <name evidence="1" type="ORF">BDN72DRAFT_902106</name>
</gene>
<evidence type="ECO:0000313" key="1">
    <source>
        <dbReference type="EMBL" id="TFK63790.1"/>
    </source>
</evidence>
<evidence type="ECO:0000313" key="2">
    <source>
        <dbReference type="Proteomes" id="UP000308600"/>
    </source>
</evidence>
<proteinExistence type="predicted"/>
<dbReference type="EMBL" id="ML208504">
    <property type="protein sequence ID" value="TFK63790.1"/>
    <property type="molecule type" value="Genomic_DNA"/>
</dbReference>